<dbReference type="AlphaFoldDB" id="A0A840MPX1"/>
<sequence length="361" mass="39807">MPDDLLFTATPTFTLDGQRQPSLARDLVRLEVDEDIWGMKRLMARFSAWGQQPGGGGKEVELYWDGQTVDFGKSMAVSIGSPSQARTIFKGLITALQADYREGSEPQIVVFAEDALLKLRLKHRFKTWENVSDADMARQIASEHGLSAAADAAGPTYQVVQQWNQSDLAFLRERARLIGAELWLEDDTLHFAQRDQRAGTELTLVNGNHLIKLEIRADLANQRGETHVAGYDLQARDQIDESASDNALAGETQGGRSGPALLKQAIGSFDSFRNRELPLTSSEAADWAKAACKRRARQFVVARGLTRGSPDLAVGSRLTLDRIAKPFAGAGYIATRVLHSYDLIDGHRTVFEAERPMVNSP</sequence>
<dbReference type="Proteomes" id="UP000575898">
    <property type="component" value="Unassembled WGS sequence"/>
</dbReference>
<protein>
    <submittedName>
        <fullName evidence="1">Phage protein D</fullName>
    </submittedName>
</protein>
<evidence type="ECO:0000313" key="1">
    <source>
        <dbReference type="EMBL" id="MBB5019139.1"/>
    </source>
</evidence>
<dbReference type="SUPFAM" id="SSF69279">
    <property type="entry name" value="Phage tail proteins"/>
    <property type="match status" value="1"/>
</dbReference>
<gene>
    <name evidence="1" type="ORF">HNQ59_002437</name>
</gene>
<proteinExistence type="predicted"/>
<comment type="caution">
    <text evidence="1">The sequence shown here is derived from an EMBL/GenBank/DDBJ whole genome shotgun (WGS) entry which is preliminary data.</text>
</comment>
<dbReference type="Pfam" id="PF05954">
    <property type="entry name" value="Phage_GPD"/>
    <property type="match status" value="1"/>
</dbReference>
<evidence type="ECO:0000313" key="2">
    <source>
        <dbReference type="Proteomes" id="UP000575898"/>
    </source>
</evidence>
<dbReference type="RefSeq" id="WP_184039478.1">
    <property type="nucleotide sequence ID" value="NZ_JACHHY010000014.1"/>
</dbReference>
<dbReference type="EMBL" id="JACHHY010000014">
    <property type="protein sequence ID" value="MBB5019139.1"/>
    <property type="molecule type" value="Genomic_DNA"/>
</dbReference>
<organism evidence="1 2">
    <name type="scientific">Chitinivorax tropicus</name>
    <dbReference type="NCBI Taxonomy" id="714531"/>
    <lineage>
        <taxon>Bacteria</taxon>
        <taxon>Pseudomonadati</taxon>
        <taxon>Pseudomonadota</taxon>
        <taxon>Betaproteobacteria</taxon>
        <taxon>Chitinivorax</taxon>
    </lineage>
</organism>
<keyword evidence="2" id="KW-1185">Reference proteome</keyword>
<name>A0A840MPX1_9PROT</name>
<accession>A0A840MPX1</accession>
<reference evidence="1 2" key="1">
    <citation type="submission" date="2020-08" db="EMBL/GenBank/DDBJ databases">
        <title>Genomic Encyclopedia of Type Strains, Phase IV (KMG-IV): sequencing the most valuable type-strain genomes for metagenomic binning, comparative biology and taxonomic classification.</title>
        <authorList>
            <person name="Goeker M."/>
        </authorList>
    </citation>
    <scope>NUCLEOTIDE SEQUENCE [LARGE SCALE GENOMIC DNA]</scope>
    <source>
        <strain evidence="1 2">DSM 27165</strain>
    </source>
</reference>